<sequence length="309" mass="33596">RCPSTGTNPETAILGVGLSPPCKLSKNPRTHALDFLDKAWGNGVASISNNCQPAQENEHYRNKRGLNCNVVPSDRAQDREAGSVNLKESWKPGTLICKAATQLSGVWPTDVRLCTVNPLLRQNGTVLLRGHDLFTPLEHLKRGCYLSSKGKIGIVSLVEDEELSKGHLDVKGAEDGDWCPVPVCEEVGKDADSFYFLPMADEVERSYMLWAGSNILNDGGALDQGGQSLRDGPNSGTHAQAHLENNLGWCAGSEGGGRRGELRVHIGRKLAIEKPPYHHPVKVDVVKGDHEEGESIWECSCFEGEQNTP</sequence>
<evidence type="ECO:0000313" key="1">
    <source>
        <dbReference type="EMBL" id="RKO93509.1"/>
    </source>
</evidence>
<dbReference type="Proteomes" id="UP000269721">
    <property type="component" value="Unassembled WGS sequence"/>
</dbReference>
<name>A0A4P9WKI6_9FUNG</name>
<gene>
    <name evidence="1" type="ORF">BDK51DRAFT_26108</name>
</gene>
<reference evidence="2" key="1">
    <citation type="journal article" date="2018" name="Nat. Microbiol.">
        <title>Leveraging single-cell genomics to expand the fungal tree of life.</title>
        <authorList>
            <person name="Ahrendt S.R."/>
            <person name="Quandt C.A."/>
            <person name="Ciobanu D."/>
            <person name="Clum A."/>
            <person name="Salamov A."/>
            <person name="Andreopoulos B."/>
            <person name="Cheng J.F."/>
            <person name="Woyke T."/>
            <person name="Pelin A."/>
            <person name="Henrissat B."/>
            <person name="Reynolds N.K."/>
            <person name="Benny G.L."/>
            <person name="Smith M.E."/>
            <person name="James T.Y."/>
            <person name="Grigoriev I.V."/>
        </authorList>
    </citation>
    <scope>NUCLEOTIDE SEQUENCE [LARGE SCALE GENOMIC DNA]</scope>
</reference>
<keyword evidence="2" id="KW-1185">Reference proteome</keyword>
<dbReference type="AlphaFoldDB" id="A0A4P9WKI6"/>
<organism evidence="1 2">
    <name type="scientific">Blyttiomyces helicus</name>
    <dbReference type="NCBI Taxonomy" id="388810"/>
    <lineage>
        <taxon>Eukaryota</taxon>
        <taxon>Fungi</taxon>
        <taxon>Fungi incertae sedis</taxon>
        <taxon>Chytridiomycota</taxon>
        <taxon>Chytridiomycota incertae sedis</taxon>
        <taxon>Chytridiomycetes</taxon>
        <taxon>Chytridiomycetes incertae sedis</taxon>
        <taxon>Blyttiomyces</taxon>
    </lineage>
</organism>
<protein>
    <submittedName>
        <fullName evidence="1">Uncharacterized protein</fullName>
    </submittedName>
</protein>
<feature type="non-terminal residue" evidence="1">
    <location>
        <position position="1"/>
    </location>
</feature>
<proteinExistence type="predicted"/>
<dbReference type="EMBL" id="KZ994216">
    <property type="protein sequence ID" value="RKO93509.1"/>
    <property type="molecule type" value="Genomic_DNA"/>
</dbReference>
<accession>A0A4P9WKI6</accession>
<evidence type="ECO:0000313" key="2">
    <source>
        <dbReference type="Proteomes" id="UP000269721"/>
    </source>
</evidence>